<dbReference type="InterPro" id="IPR023213">
    <property type="entry name" value="CAT-like_dom_sf"/>
</dbReference>
<evidence type="ECO:0000313" key="4">
    <source>
        <dbReference type="EMBL" id="CDP27361.1"/>
    </source>
</evidence>
<dbReference type="InterPro" id="IPR054710">
    <property type="entry name" value="Tri101-like_N"/>
</dbReference>
<name>A0A090CGT9_PODAN</name>
<dbReference type="InParanoid" id="A0A090CGT9"/>
<dbReference type="GO" id="GO:0016740">
    <property type="term" value="F:transferase activity"/>
    <property type="evidence" value="ECO:0007669"/>
    <property type="project" value="UniProtKB-KW"/>
</dbReference>
<feature type="region of interest" description="Disordered" evidence="2">
    <location>
        <begin position="1"/>
        <end position="25"/>
    </location>
</feature>
<keyword evidence="1" id="KW-0808">Transferase</keyword>
<dbReference type="AlphaFoldDB" id="A0A090CGT9"/>
<organism evidence="4 5">
    <name type="scientific">Podospora anserina (strain S / ATCC MYA-4624 / DSM 980 / FGSC 10383)</name>
    <name type="common">Pleurage anserina</name>
    <dbReference type="NCBI Taxonomy" id="515849"/>
    <lineage>
        <taxon>Eukaryota</taxon>
        <taxon>Fungi</taxon>
        <taxon>Dikarya</taxon>
        <taxon>Ascomycota</taxon>
        <taxon>Pezizomycotina</taxon>
        <taxon>Sordariomycetes</taxon>
        <taxon>Sordariomycetidae</taxon>
        <taxon>Sordariales</taxon>
        <taxon>Podosporaceae</taxon>
        <taxon>Podospora</taxon>
        <taxon>Podospora anserina</taxon>
    </lineage>
</organism>
<proteinExistence type="predicted"/>
<reference evidence="4 5" key="1">
    <citation type="journal article" date="2008" name="Genome Biol.">
        <title>The genome sequence of the model ascomycete fungus Podospora anserina.</title>
        <authorList>
            <person name="Espagne E."/>
            <person name="Lespinet O."/>
            <person name="Malagnac F."/>
            <person name="Da Silva C."/>
            <person name="Jaillon O."/>
            <person name="Porcel B.M."/>
            <person name="Couloux A."/>
            <person name="Aury J.-M."/>
            <person name="Segurens B."/>
            <person name="Poulain J."/>
            <person name="Anthouard V."/>
            <person name="Grossetete S."/>
            <person name="Khalili H."/>
            <person name="Coppin E."/>
            <person name="Dequard-Chablat M."/>
            <person name="Picard M."/>
            <person name="Contamine V."/>
            <person name="Arnaise S."/>
            <person name="Bourdais A."/>
            <person name="Berteaux-Lecellier V."/>
            <person name="Gautheret D."/>
            <person name="de Vries R.P."/>
            <person name="Battaglia E."/>
            <person name="Coutinho P.M."/>
            <person name="Danchin E.G.J."/>
            <person name="Henrissat B."/>
            <person name="El Khoury R."/>
            <person name="Sainsard-Chanet A."/>
            <person name="Boivin A."/>
            <person name="Pinan-Lucarre B."/>
            <person name="Sellem C.H."/>
            <person name="Debuchy R."/>
            <person name="Wincker P."/>
            <person name="Weissenbach J."/>
            <person name="Silar P."/>
        </authorList>
    </citation>
    <scope>NUCLEOTIDE SEQUENCE [LARGE SCALE GENOMIC DNA]</scope>
    <source>
        <strain evidence="5">S / ATCC MYA-4624 / DSM 980 / FGSC 10383</strain>
    </source>
</reference>
<dbReference type="Proteomes" id="UP000001197">
    <property type="component" value="Chromosome 3"/>
</dbReference>
<dbReference type="PANTHER" id="PTHR31896">
    <property type="entry name" value="FAMILY REGULATORY PROTEIN, PUTATIVE (AFU_ORTHOLOGUE AFUA_3G14730)-RELATED"/>
    <property type="match status" value="1"/>
</dbReference>
<dbReference type="Pfam" id="PF22664">
    <property type="entry name" value="TRI-like_N"/>
    <property type="match status" value="1"/>
</dbReference>
<sequence length="523" mass="57491">MGSLSPPSQPPPYQTYNLHPANWEDDPEVERRPVGVLDYFMPQTYNNYALFFRFSSPPAATEEDKIRVVEILKAGFEHMFSQVRHLVGRLERNPEKPGELQYVRRKGDTVRFDVQHLGSEEAADGKKYPSMDELKEKHFRGVLLGDLKVWSIPGMTYGCHPPAHPSNNPVISAYKLNFIRGGFILNMHHHHFANDVIGWVGYTTQLSKICQALSRSRPIPPFPLSCLDNSALNPPSTTPPSSDKPIQPQVYTPPDPTKKGVSLLFHLPASKAAALKSLASSDLSSSHPNAWISTFDSLAALLLRSFMRLSPLDLDPATVPFYTHTINLRPRLSPPLHPGHQFNCIGCPLSVSPPAGVVQPTVGDVVSGWSLGRLALYVREMTQGIVTLENGVLDGMIREMGKAVDKVGLSIMLDELPEGGVYITDHRDVGGLLGGDWGFGKGGRTKLVAYRHLVDSIDQGGVVVYPSRAGVKGDEEEGIEFVVFAGGSEEEAVGRLVGDKEWGEWFEFRGVDGVDLRGMDKVA</sequence>
<dbReference type="EMBL" id="FO904938">
    <property type="protein sequence ID" value="CDP27361.1"/>
    <property type="molecule type" value="Genomic_DNA"/>
</dbReference>
<evidence type="ECO:0000256" key="1">
    <source>
        <dbReference type="ARBA" id="ARBA00022679"/>
    </source>
</evidence>
<keyword evidence="5" id="KW-1185">Reference proteome</keyword>
<dbReference type="InterPro" id="IPR051283">
    <property type="entry name" value="Sec_Metabolite_Acyltrans"/>
</dbReference>
<dbReference type="Gene3D" id="3.30.559.10">
    <property type="entry name" value="Chloramphenicol acetyltransferase-like domain"/>
    <property type="match status" value="2"/>
</dbReference>
<evidence type="ECO:0000256" key="2">
    <source>
        <dbReference type="SAM" id="MobiDB-lite"/>
    </source>
</evidence>
<reference evidence="5" key="2">
    <citation type="journal article" date="2014" name="Genetics">
        <title>Maintaining two mating types: Structure of the mating type locus and its role in heterokaryosis in Podospora anserina.</title>
        <authorList>
            <person name="Grognet P."/>
            <person name="Bidard F."/>
            <person name="Kuchly C."/>
            <person name="Tong L.C.H."/>
            <person name="Coppin E."/>
            <person name="Benkhali J.A."/>
            <person name="Couloux A."/>
            <person name="Wincker P."/>
            <person name="Debuchy R."/>
            <person name="Silar P."/>
        </authorList>
    </citation>
    <scope>GENOME REANNOTATION</scope>
    <source>
        <strain evidence="5">S / ATCC MYA-4624 / DSM 980 / FGSC 10383</strain>
    </source>
</reference>
<feature type="domain" description="Trichothecene 3-O-acetyltransferase-like N-terminal" evidence="3">
    <location>
        <begin position="49"/>
        <end position="210"/>
    </location>
</feature>
<evidence type="ECO:0000259" key="3">
    <source>
        <dbReference type="Pfam" id="PF22664"/>
    </source>
</evidence>
<evidence type="ECO:0000313" key="5">
    <source>
        <dbReference type="Proteomes" id="UP000001197"/>
    </source>
</evidence>
<protein>
    <recommendedName>
        <fullName evidence="3">Trichothecene 3-O-acetyltransferase-like N-terminal domain-containing protein</fullName>
    </recommendedName>
</protein>
<dbReference type="FunCoup" id="A0A090CGT9">
    <property type="interactions" value="70"/>
</dbReference>
<dbReference type="PANTHER" id="PTHR31896:SF13">
    <property type="entry name" value="TRICHOTHECENE 3-O-ACETYLTRANSFERASE"/>
    <property type="match status" value="1"/>
</dbReference>
<feature type="region of interest" description="Disordered" evidence="2">
    <location>
        <begin position="233"/>
        <end position="253"/>
    </location>
</feature>
<accession>A0A090CGT9</accession>